<evidence type="ECO:0000313" key="3">
    <source>
        <dbReference type="EMBL" id="NOL49825.1"/>
    </source>
</evidence>
<name>A0A7Y4LA53_9BURK</name>
<organism evidence="3 4">
    <name type="scientific">Pelistega europaea</name>
    <dbReference type="NCBI Taxonomy" id="106147"/>
    <lineage>
        <taxon>Bacteria</taxon>
        <taxon>Pseudomonadati</taxon>
        <taxon>Pseudomonadota</taxon>
        <taxon>Betaproteobacteria</taxon>
        <taxon>Burkholderiales</taxon>
        <taxon>Alcaligenaceae</taxon>
        <taxon>Pelistega</taxon>
    </lineage>
</organism>
<keyword evidence="2" id="KW-0472">Membrane</keyword>
<feature type="coiled-coil region" evidence="1">
    <location>
        <begin position="61"/>
        <end position="95"/>
    </location>
</feature>
<dbReference type="RefSeq" id="WP_171588800.1">
    <property type="nucleotide sequence ID" value="NZ_JABGBO010000006.1"/>
</dbReference>
<evidence type="ECO:0000313" key="4">
    <source>
        <dbReference type="Proteomes" id="UP000541421"/>
    </source>
</evidence>
<gene>
    <name evidence="3" type="ORF">HKX40_06715</name>
</gene>
<comment type="caution">
    <text evidence="3">The sequence shown here is derived from an EMBL/GenBank/DDBJ whole genome shotgun (WGS) entry which is preliminary data.</text>
</comment>
<evidence type="ECO:0000256" key="1">
    <source>
        <dbReference type="SAM" id="Coils"/>
    </source>
</evidence>
<sequence>MFGSSKKQVIFSPSVYGSSYRRGRRMPRWLITFLAGVIIGGGGFWFLQTNYGPQHLSLEEGNRLQTTINNLTQEKNALQQQLDEAKLAINQAKETIKQLQPVVAGDSAAGTSSSGGIATQDSGASASNNAHIQEVIKNLPPDPNNTPVGIRLGNFQGSIGKLNYELIMTKSDATAADIPARVEITTTGVYRNGNRGFEQLAPLAITANEYVRLQGQASLTKSTLTPQKVEVKVVDTQTRKVIGFRSFDVTPVDPSAGTSAN</sequence>
<reference evidence="3 4" key="1">
    <citation type="submission" date="2020-05" db="EMBL/GenBank/DDBJ databases">
        <authorList>
            <person name="Niu N."/>
        </authorList>
    </citation>
    <scope>NUCLEOTIDE SEQUENCE [LARGE SCALE GENOMIC DNA]</scope>
    <source>
        <strain evidence="3 4">LMG10982</strain>
    </source>
</reference>
<dbReference type="AlphaFoldDB" id="A0A7Y4LA53"/>
<evidence type="ECO:0000256" key="2">
    <source>
        <dbReference type="SAM" id="Phobius"/>
    </source>
</evidence>
<proteinExistence type="predicted"/>
<protein>
    <submittedName>
        <fullName evidence="3">Uncharacterized protein</fullName>
    </submittedName>
</protein>
<keyword evidence="2" id="KW-1133">Transmembrane helix</keyword>
<keyword evidence="1" id="KW-0175">Coiled coil</keyword>
<feature type="transmembrane region" description="Helical" evidence="2">
    <location>
        <begin position="29"/>
        <end position="47"/>
    </location>
</feature>
<dbReference type="Proteomes" id="UP000541421">
    <property type="component" value="Unassembled WGS sequence"/>
</dbReference>
<accession>A0A7Y4LA53</accession>
<keyword evidence="4" id="KW-1185">Reference proteome</keyword>
<dbReference type="EMBL" id="JABGBO010000006">
    <property type="protein sequence ID" value="NOL49825.1"/>
    <property type="molecule type" value="Genomic_DNA"/>
</dbReference>
<keyword evidence="2" id="KW-0812">Transmembrane</keyword>